<dbReference type="PROSITE" id="PS50893">
    <property type="entry name" value="ABC_TRANSPORTER_2"/>
    <property type="match status" value="1"/>
</dbReference>
<comment type="similarity">
    <text evidence="1">Belongs to the ABC transporter superfamily.</text>
</comment>
<evidence type="ECO:0000259" key="5">
    <source>
        <dbReference type="PROSITE" id="PS50893"/>
    </source>
</evidence>
<evidence type="ECO:0000256" key="2">
    <source>
        <dbReference type="ARBA" id="ARBA00022448"/>
    </source>
</evidence>
<dbReference type="Pfam" id="PF00005">
    <property type="entry name" value="ABC_tran"/>
    <property type="match status" value="1"/>
</dbReference>
<organism evidence="6 7">
    <name type="scientific">Phreatobacter aquaticus</name>
    <dbReference type="NCBI Taxonomy" id="2570229"/>
    <lineage>
        <taxon>Bacteria</taxon>
        <taxon>Pseudomonadati</taxon>
        <taxon>Pseudomonadota</taxon>
        <taxon>Alphaproteobacteria</taxon>
        <taxon>Hyphomicrobiales</taxon>
        <taxon>Phreatobacteraceae</taxon>
        <taxon>Phreatobacter</taxon>
    </lineage>
</organism>
<dbReference type="GO" id="GO:0016887">
    <property type="term" value="F:ATP hydrolysis activity"/>
    <property type="evidence" value="ECO:0007669"/>
    <property type="project" value="InterPro"/>
</dbReference>
<keyword evidence="7" id="KW-1185">Reference proteome</keyword>
<evidence type="ECO:0000256" key="1">
    <source>
        <dbReference type="ARBA" id="ARBA00005417"/>
    </source>
</evidence>
<proteinExistence type="inferred from homology"/>
<gene>
    <name evidence="6" type="ORF">E8L99_11485</name>
</gene>
<dbReference type="InterPro" id="IPR017871">
    <property type="entry name" value="ABC_transporter-like_CS"/>
</dbReference>
<dbReference type="Proteomes" id="UP000298588">
    <property type="component" value="Chromosome"/>
</dbReference>
<dbReference type="InterPro" id="IPR032823">
    <property type="entry name" value="BCA_ABC_TP_C"/>
</dbReference>
<dbReference type="GO" id="GO:0005524">
    <property type="term" value="F:ATP binding"/>
    <property type="evidence" value="ECO:0007669"/>
    <property type="project" value="UniProtKB-KW"/>
</dbReference>
<reference evidence="6 7" key="1">
    <citation type="submission" date="2019-04" db="EMBL/GenBank/DDBJ databases">
        <title>Phreatobacter aquaticus sp. nov.</title>
        <authorList>
            <person name="Choi A."/>
            <person name="Baek K."/>
        </authorList>
    </citation>
    <scope>NUCLEOTIDE SEQUENCE [LARGE SCALE GENOMIC DNA]</scope>
    <source>
        <strain evidence="6 7">NMCR1094</strain>
    </source>
</reference>
<dbReference type="InterPro" id="IPR003593">
    <property type="entry name" value="AAA+_ATPase"/>
</dbReference>
<dbReference type="SMART" id="SM00382">
    <property type="entry name" value="AAA"/>
    <property type="match status" value="1"/>
</dbReference>
<keyword evidence="2" id="KW-0813">Transport</keyword>
<dbReference type="InterPro" id="IPR051120">
    <property type="entry name" value="ABC_AA/LPS_Transport"/>
</dbReference>
<keyword evidence="3" id="KW-0547">Nucleotide-binding</keyword>
<dbReference type="Pfam" id="PF12399">
    <property type="entry name" value="BCA_ABC_TP_C"/>
    <property type="match status" value="1"/>
</dbReference>
<evidence type="ECO:0000313" key="6">
    <source>
        <dbReference type="EMBL" id="QCK86331.1"/>
    </source>
</evidence>
<sequence length="237" mass="25131">MSGFALEGIDMTRRYGGFVAVDKVSIALVPGEIRGLIGPNGAGKSTLMDALCGRGGGTTVGTVRFQGRDISGLSARARRRVGLARSFQKTNIFADLEVREQISLAASAAETDNTEEVIKALGLSALADRRAADISYGDQRRLDLALALVGKPSVLLLDEPAAGLSISESLVLARLLRELATSWGVTVLIVEHDMDVIFSISDRITVLHLGKILADGPGEEIRANQEVVRAYLGTSIT</sequence>
<dbReference type="PANTHER" id="PTHR45772">
    <property type="entry name" value="CONSERVED COMPONENT OF ABC TRANSPORTER FOR NATURAL AMINO ACIDS-RELATED"/>
    <property type="match status" value="1"/>
</dbReference>
<keyword evidence="4 6" id="KW-0067">ATP-binding</keyword>
<feature type="domain" description="ABC transporter" evidence="5">
    <location>
        <begin position="6"/>
        <end position="234"/>
    </location>
</feature>
<dbReference type="PROSITE" id="PS00211">
    <property type="entry name" value="ABC_TRANSPORTER_1"/>
    <property type="match status" value="1"/>
</dbReference>
<dbReference type="KEGG" id="paqt:E8L99_11485"/>
<dbReference type="AlphaFoldDB" id="A0A4D7QHZ7"/>
<dbReference type="GO" id="GO:0005886">
    <property type="term" value="C:plasma membrane"/>
    <property type="evidence" value="ECO:0007669"/>
    <property type="project" value="TreeGrafter"/>
</dbReference>
<protein>
    <submittedName>
        <fullName evidence="6">ATP-binding cassette domain-containing protein</fullName>
    </submittedName>
</protein>
<dbReference type="EMBL" id="CP039865">
    <property type="protein sequence ID" value="QCK86331.1"/>
    <property type="molecule type" value="Genomic_DNA"/>
</dbReference>
<dbReference type="OrthoDB" id="9779872at2"/>
<evidence type="ECO:0000313" key="7">
    <source>
        <dbReference type="Proteomes" id="UP000298588"/>
    </source>
</evidence>
<name>A0A4D7QHZ7_9HYPH</name>
<dbReference type="PANTHER" id="PTHR45772:SF9">
    <property type="entry name" value="CONSERVED COMPONENT OF ABC TRANSPORTER FOR NATURAL AMINO ACIDS"/>
    <property type="match status" value="1"/>
</dbReference>
<evidence type="ECO:0000256" key="4">
    <source>
        <dbReference type="ARBA" id="ARBA00022840"/>
    </source>
</evidence>
<evidence type="ECO:0000256" key="3">
    <source>
        <dbReference type="ARBA" id="ARBA00022741"/>
    </source>
</evidence>
<dbReference type="SUPFAM" id="SSF52540">
    <property type="entry name" value="P-loop containing nucleoside triphosphate hydrolases"/>
    <property type="match status" value="1"/>
</dbReference>
<dbReference type="InterPro" id="IPR027417">
    <property type="entry name" value="P-loop_NTPase"/>
</dbReference>
<dbReference type="RefSeq" id="WP_137099662.1">
    <property type="nucleotide sequence ID" value="NZ_CP039865.1"/>
</dbReference>
<dbReference type="InterPro" id="IPR003439">
    <property type="entry name" value="ABC_transporter-like_ATP-bd"/>
</dbReference>
<dbReference type="Gene3D" id="3.40.50.300">
    <property type="entry name" value="P-loop containing nucleotide triphosphate hydrolases"/>
    <property type="match status" value="1"/>
</dbReference>
<accession>A0A4D7QHZ7</accession>